<evidence type="ECO:0000313" key="2">
    <source>
        <dbReference type="Proteomes" id="UP000472372"/>
    </source>
</evidence>
<accession>A0A6S6WDY7</accession>
<sequence length="79" mass="8385">MKTPALFITTLLVGMITPVALAVDGCLIWTPSCVSQACPDNTRLCSSNRGICKQGGCQDGKCQTNPDGTRTCWVQCSCD</sequence>
<organism evidence="1 2">
    <name type="scientific">Pyrenophora teres f. teres</name>
    <dbReference type="NCBI Taxonomy" id="97479"/>
    <lineage>
        <taxon>Eukaryota</taxon>
        <taxon>Fungi</taxon>
        <taxon>Dikarya</taxon>
        <taxon>Ascomycota</taxon>
        <taxon>Pezizomycotina</taxon>
        <taxon>Dothideomycetes</taxon>
        <taxon>Pleosporomycetidae</taxon>
        <taxon>Pleosporales</taxon>
        <taxon>Pleosporineae</taxon>
        <taxon>Pleosporaceae</taxon>
        <taxon>Pyrenophora</taxon>
    </lineage>
</organism>
<dbReference type="AlphaFoldDB" id="A0A6S6WDY7"/>
<evidence type="ECO:0000313" key="1">
    <source>
        <dbReference type="EMBL" id="CAE7207796.1"/>
    </source>
</evidence>
<reference evidence="1" key="1">
    <citation type="submission" date="2021-02" db="EMBL/GenBank/DDBJ databases">
        <authorList>
            <person name="Syme A R."/>
            <person name="Syme A R."/>
            <person name="Moolhuijzen P."/>
        </authorList>
    </citation>
    <scope>NUCLEOTIDE SEQUENCE</scope>
    <source>
        <strain evidence="1">W1-1</strain>
    </source>
</reference>
<dbReference type="EMBL" id="HG992985">
    <property type="protein sequence ID" value="CAE7207796.1"/>
    <property type="molecule type" value="Genomic_DNA"/>
</dbReference>
<proteinExistence type="predicted"/>
<gene>
    <name evidence="1" type="ORF">PTTW11_09749</name>
</gene>
<dbReference type="Proteomes" id="UP000472372">
    <property type="component" value="Chromosome 9"/>
</dbReference>
<name>A0A6S6WDY7_9PLEO</name>
<protein>
    <submittedName>
        <fullName evidence="1">Uncharacterized protein</fullName>
    </submittedName>
</protein>